<dbReference type="AlphaFoldDB" id="A0A6C7EBU8"/>
<evidence type="ECO:0008006" key="3">
    <source>
        <dbReference type="Google" id="ProtNLM"/>
    </source>
</evidence>
<proteinExistence type="predicted"/>
<protein>
    <recommendedName>
        <fullName evidence="3">Methylmalonyl-CoA epimerase</fullName>
    </recommendedName>
</protein>
<sequence>MAADEGLHDNPLQRGDIVFEHGVIFQYAYLVNDLRATIEEWDALFGAGPFVITEHHKTDTFDYRGTTHEADVSYAFGYLGDMMIQFIVQHDDTPSIYRDMYAAGETGYHHLGILCTDVRAEVDRLGAAGFECGTFLHADGVDAAYVDTRSVNGGFTEFHGTPPRIIDAFAAWRTAHANRKPGDSPFLVR</sequence>
<reference evidence="1 2" key="1">
    <citation type="journal article" date="2013" name="Int. J. Syst. Evol. Microbiol.">
        <title>Ilumatobacter nonamiense sp. nov. and Ilumatobacter coccineum sp. nov., isolated from seashore sand.</title>
        <authorList>
            <person name="Matsumoto A."/>
            <person name="Kasai H."/>
            <person name="Matsuo Y."/>
            <person name="Shizuri Y."/>
            <person name="Ichikawa N."/>
            <person name="Fujita N."/>
            <person name="Omura S."/>
            <person name="Takahashi Y."/>
        </authorList>
    </citation>
    <scope>NUCLEOTIDE SEQUENCE [LARGE SCALE GENOMIC DNA]</scope>
    <source>
        <strain evidence="2">NBRC 103263 / KCTC 29153 / YM16-304</strain>
    </source>
</reference>
<dbReference type="SUPFAM" id="SSF54593">
    <property type="entry name" value="Glyoxalase/Bleomycin resistance protein/Dihydroxybiphenyl dioxygenase"/>
    <property type="match status" value="1"/>
</dbReference>
<gene>
    <name evidence="1" type="ORF">YM304_11820</name>
</gene>
<evidence type="ECO:0000313" key="1">
    <source>
        <dbReference type="EMBL" id="BAN01496.1"/>
    </source>
</evidence>
<keyword evidence="2" id="KW-1185">Reference proteome</keyword>
<name>A0A6C7EBU8_ILUCY</name>
<accession>A0A6C7EBU8</accession>
<dbReference type="OrthoDB" id="9792173at2"/>
<evidence type="ECO:0000313" key="2">
    <source>
        <dbReference type="Proteomes" id="UP000011863"/>
    </source>
</evidence>
<dbReference type="Proteomes" id="UP000011863">
    <property type="component" value="Chromosome"/>
</dbReference>
<dbReference type="EMBL" id="AP012057">
    <property type="protein sequence ID" value="BAN01496.1"/>
    <property type="molecule type" value="Genomic_DNA"/>
</dbReference>
<dbReference type="RefSeq" id="WP_015440743.1">
    <property type="nucleotide sequence ID" value="NC_020520.1"/>
</dbReference>
<dbReference type="Pfam" id="PF13669">
    <property type="entry name" value="Glyoxalase_4"/>
    <property type="match status" value="1"/>
</dbReference>
<dbReference type="KEGG" id="aym:YM304_11820"/>
<dbReference type="Gene3D" id="3.10.180.10">
    <property type="entry name" value="2,3-Dihydroxybiphenyl 1,2-Dioxygenase, domain 1"/>
    <property type="match status" value="1"/>
</dbReference>
<organism evidence="1 2">
    <name type="scientific">Ilumatobacter coccineus (strain NBRC 103263 / KCTC 29153 / YM16-304)</name>
    <dbReference type="NCBI Taxonomy" id="1313172"/>
    <lineage>
        <taxon>Bacteria</taxon>
        <taxon>Bacillati</taxon>
        <taxon>Actinomycetota</taxon>
        <taxon>Acidimicrobiia</taxon>
        <taxon>Acidimicrobiales</taxon>
        <taxon>Ilumatobacteraceae</taxon>
        <taxon>Ilumatobacter</taxon>
    </lineage>
</organism>
<dbReference type="InterPro" id="IPR029068">
    <property type="entry name" value="Glyas_Bleomycin-R_OHBP_Dase"/>
</dbReference>